<dbReference type="AlphaFoldDB" id="A0A8S9RMF4"/>
<dbReference type="GO" id="GO:0005783">
    <property type="term" value="C:endoplasmic reticulum"/>
    <property type="evidence" value="ECO:0007669"/>
    <property type="project" value="TreeGrafter"/>
</dbReference>
<organism evidence="3 4">
    <name type="scientific">Brassica cretica</name>
    <name type="common">Mustard</name>
    <dbReference type="NCBI Taxonomy" id="69181"/>
    <lineage>
        <taxon>Eukaryota</taxon>
        <taxon>Viridiplantae</taxon>
        <taxon>Streptophyta</taxon>
        <taxon>Embryophyta</taxon>
        <taxon>Tracheophyta</taxon>
        <taxon>Spermatophyta</taxon>
        <taxon>Magnoliopsida</taxon>
        <taxon>eudicotyledons</taxon>
        <taxon>Gunneridae</taxon>
        <taxon>Pentapetalae</taxon>
        <taxon>rosids</taxon>
        <taxon>malvids</taxon>
        <taxon>Brassicales</taxon>
        <taxon>Brassicaceae</taxon>
        <taxon>Brassiceae</taxon>
        <taxon>Brassica</taxon>
    </lineage>
</organism>
<evidence type="ECO:0000256" key="1">
    <source>
        <dbReference type="SAM" id="SignalP"/>
    </source>
</evidence>
<dbReference type="SUPFAM" id="SSF48371">
    <property type="entry name" value="ARM repeat"/>
    <property type="match status" value="1"/>
</dbReference>
<reference evidence="3" key="1">
    <citation type="submission" date="2019-12" db="EMBL/GenBank/DDBJ databases">
        <title>Genome sequencing and annotation of Brassica cretica.</title>
        <authorList>
            <person name="Studholme D.J."/>
            <person name="Sarris P."/>
        </authorList>
    </citation>
    <scope>NUCLEOTIDE SEQUENCE</scope>
    <source>
        <strain evidence="3">PFS-109/04</strain>
        <tissue evidence="3">Leaf</tissue>
    </source>
</reference>
<feature type="chain" id="PRO_5035762440" description="Nucleotide exchange factor Fes1 domain-containing protein" evidence="1">
    <location>
        <begin position="19"/>
        <end position="438"/>
    </location>
</feature>
<dbReference type="InterPro" id="IPR050693">
    <property type="entry name" value="Hsp70_NEF-Inhibitors"/>
</dbReference>
<dbReference type="Pfam" id="PF08609">
    <property type="entry name" value="Fes1"/>
    <property type="match status" value="1"/>
</dbReference>
<dbReference type="EMBL" id="QGKX02000095">
    <property type="protein sequence ID" value="KAF3574113.1"/>
    <property type="molecule type" value="Genomic_DNA"/>
</dbReference>
<feature type="domain" description="Nucleotide exchange factor Fes1" evidence="2">
    <location>
        <begin position="62"/>
        <end position="153"/>
    </location>
</feature>
<keyword evidence="1" id="KW-0732">Signal</keyword>
<comment type="caution">
    <text evidence="3">The sequence shown here is derived from an EMBL/GenBank/DDBJ whole genome shotgun (WGS) entry which is preliminary data.</text>
</comment>
<dbReference type="Proteomes" id="UP000712600">
    <property type="component" value="Unassembled WGS sequence"/>
</dbReference>
<proteinExistence type="predicted"/>
<accession>A0A8S9RMF4</accession>
<feature type="signal peptide" evidence="1">
    <location>
        <begin position="1"/>
        <end position="18"/>
    </location>
</feature>
<dbReference type="InterPro" id="IPR011989">
    <property type="entry name" value="ARM-like"/>
</dbReference>
<protein>
    <recommendedName>
        <fullName evidence="2">Nucleotide exchange factor Fes1 domain-containing protein</fullName>
    </recommendedName>
</protein>
<evidence type="ECO:0000259" key="2">
    <source>
        <dbReference type="Pfam" id="PF08609"/>
    </source>
</evidence>
<evidence type="ECO:0000313" key="3">
    <source>
        <dbReference type="EMBL" id="KAF3574113.1"/>
    </source>
</evidence>
<gene>
    <name evidence="3" type="ORF">F2Q69_00061574</name>
</gene>
<dbReference type="InterPro" id="IPR013918">
    <property type="entry name" value="Nucleotide_exch_fac_Fes1"/>
</dbReference>
<dbReference type="PANTHER" id="PTHR19316:SF32">
    <property type="entry name" value="ARM REPEAT SUPERFAMILY PROTEIN"/>
    <property type="match status" value="1"/>
</dbReference>
<dbReference type="PANTHER" id="PTHR19316">
    <property type="entry name" value="PROTEIN FOLDING REGULATOR"/>
    <property type="match status" value="1"/>
</dbReference>
<dbReference type="GO" id="GO:0000774">
    <property type="term" value="F:adenyl-nucleotide exchange factor activity"/>
    <property type="evidence" value="ECO:0007669"/>
    <property type="project" value="TreeGrafter"/>
</dbReference>
<sequence length="438" mass="48366">MNFFRCLSLLVVMALVGGTIVEKANSSGGMVWATARDEAELVEDSGLVIGEQDQIDGGFSSLDGMLHWAIGHSDPATLKEAAKDAQKMSMDELQKRQVELKELVEKLNMPSDAKLMQIAVSDLNNASLSLEDRHRALHELLILVEPIDNANDLSKSGGLKVVAGELNHCDSEVRKLAAWVLGKASQNNPFVQAQVLELGALTTLIKMVNSSSTEEAVKALFAVSALVRNNVAGQDMFYASRGYIMLQDVMSNGSLDIKLRRKAVFLVGDLAEFQLQNTDQKAELPIFSDRLFLKSVVDLILVLDLDLQEKALTAINTFLQLKSIEPLILRDFCGLQGALERMKLQLEESMADEDKRDYAADVESLRGEALTAINTLLQLKSIEPLILRDFCGLQGALERMKLQLEESMADEDKRDYAADVESLRGEVELIFRKKLGLL</sequence>
<name>A0A8S9RMF4_BRACR</name>
<dbReference type="Gene3D" id="1.25.10.10">
    <property type="entry name" value="Leucine-rich Repeat Variant"/>
    <property type="match status" value="1"/>
</dbReference>
<evidence type="ECO:0000313" key="4">
    <source>
        <dbReference type="Proteomes" id="UP000712600"/>
    </source>
</evidence>
<dbReference type="InterPro" id="IPR016024">
    <property type="entry name" value="ARM-type_fold"/>
</dbReference>